<organism evidence="2 3">
    <name type="scientific">Candidatus Merdivivens pullicola</name>
    <dbReference type="NCBI Taxonomy" id="2840872"/>
    <lineage>
        <taxon>Bacteria</taxon>
        <taxon>Pseudomonadati</taxon>
        <taxon>Bacteroidota</taxon>
        <taxon>Bacteroidia</taxon>
        <taxon>Bacteroidales</taxon>
        <taxon>Muribaculaceae</taxon>
        <taxon>Muribaculaceae incertae sedis</taxon>
        <taxon>Candidatus Merdivivens</taxon>
    </lineage>
</organism>
<dbReference type="Proteomes" id="UP000823604">
    <property type="component" value="Unassembled WGS sequence"/>
</dbReference>
<reference evidence="2" key="2">
    <citation type="journal article" date="2021" name="PeerJ">
        <title>Extensive microbial diversity within the chicken gut microbiome revealed by metagenomics and culture.</title>
        <authorList>
            <person name="Gilroy R."/>
            <person name="Ravi A."/>
            <person name="Getino M."/>
            <person name="Pursley I."/>
            <person name="Horton D.L."/>
            <person name="Alikhan N.F."/>
            <person name="Baker D."/>
            <person name="Gharbi K."/>
            <person name="Hall N."/>
            <person name="Watson M."/>
            <person name="Adriaenssens E.M."/>
            <person name="Foster-Nyarko E."/>
            <person name="Jarju S."/>
            <person name="Secka A."/>
            <person name="Antonio M."/>
            <person name="Oren A."/>
            <person name="Chaudhuri R.R."/>
            <person name="La Ragione R."/>
            <person name="Hildebrand F."/>
            <person name="Pallen M.J."/>
        </authorList>
    </citation>
    <scope>NUCLEOTIDE SEQUENCE</scope>
    <source>
        <strain evidence="2">B1-8020</strain>
    </source>
</reference>
<dbReference type="Pfam" id="PF03724">
    <property type="entry name" value="META"/>
    <property type="match status" value="1"/>
</dbReference>
<evidence type="ECO:0000259" key="1">
    <source>
        <dbReference type="Pfam" id="PF03724"/>
    </source>
</evidence>
<dbReference type="PROSITE" id="PS51257">
    <property type="entry name" value="PROKAR_LIPOPROTEIN"/>
    <property type="match status" value="1"/>
</dbReference>
<gene>
    <name evidence="2" type="ORF">IAB81_04940</name>
</gene>
<dbReference type="EMBL" id="JADIMA010000044">
    <property type="protein sequence ID" value="MBO8472955.1"/>
    <property type="molecule type" value="Genomic_DNA"/>
</dbReference>
<sequence>MYKIILAVLAAAVMAGCSGNKSGAWTELSGEWNVVEIDGTRIVADSLQNRAYIGFSPADSSIFGCAGCNRLVGRMGLGEDPTVADFTAIGTTMMMCPDMSVEEMFLPALREVKGYVSTDENHIELRDASGNVRMVLEKAM</sequence>
<accession>A0A9D9NGY4</accession>
<comment type="caution">
    <text evidence="2">The sequence shown here is derived from an EMBL/GenBank/DDBJ whole genome shotgun (WGS) entry which is preliminary data.</text>
</comment>
<dbReference type="InterPro" id="IPR038670">
    <property type="entry name" value="HslJ-like_sf"/>
</dbReference>
<protein>
    <submittedName>
        <fullName evidence="2">META domain-containing protein</fullName>
    </submittedName>
</protein>
<evidence type="ECO:0000313" key="3">
    <source>
        <dbReference type="Proteomes" id="UP000823604"/>
    </source>
</evidence>
<reference evidence="2" key="1">
    <citation type="submission" date="2020-10" db="EMBL/GenBank/DDBJ databases">
        <authorList>
            <person name="Gilroy R."/>
        </authorList>
    </citation>
    <scope>NUCLEOTIDE SEQUENCE</scope>
    <source>
        <strain evidence="2">B1-8020</strain>
    </source>
</reference>
<evidence type="ECO:0000313" key="2">
    <source>
        <dbReference type="EMBL" id="MBO8472955.1"/>
    </source>
</evidence>
<dbReference type="AlphaFoldDB" id="A0A9D9NGY4"/>
<name>A0A9D9NGY4_9BACT</name>
<feature type="domain" description="DUF306" evidence="1">
    <location>
        <begin position="29"/>
        <end position="136"/>
    </location>
</feature>
<dbReference type="Gene3D" id="2.40.128.270">
    <property type="match status" value="1"/>
</dbReference>
<proteinExistence type="predicted"/>
<dbReference type="InterPro" id="IPR005184">
    <property type="entry name" value="DUF306_Meta_HslJ"/>
</dbReference>